<evidence type="ECO:0000313" key="13">
    <source>
        <dbReference type="Proteomes" id="UP000242638"/>
    </source>
</evidence>
<dbReference type="Pfam" id="PF17683">
    <property type="entry name" value="TFIIF_beta_N"/>
    <property type="match status" value="1"/>
</dbReference>
<evidence type="ECO:0000256" key="2">
    <source>
        <dbReference type="ARBA" id="ARBA00009543"/>
    </source>
</evidence>
<evidence type="ECO:0000259" key="10">
    <source>
        <dbReference type="Pfam" id="PF02270"/>
    </source>
</evidence>
<reference evidence="12" key="2">
    <citation type="submission" date="2025-08" db="UniProtKB">
        <authorList>
            <consortium name="Ensembl"/>
        </authorList>
    </citation>
    <scope>IDENTIFICATION</scope>
    <source>
        <strain evidence="12">Guanapo</strain>
    </source>
</reference>
<keyword evidence="5 9" id="KW-0238">DNA-binding</keyword>
<evidence type="ECO:0000256" key="7">
    <source>
        <dbReference type="ARBA" id="ARBA00023242"/>
    </source>
</evidence>
<accession>A0A3P9PFR0</accession>
<proteinExistence type="inferred from homology"/>
<dbReference type="GO" id="GO:0006368">
    <property type="term" value="P:transcription elongation by RNA polymerase II"/>
    <property type="evidence" value="ECO:0007669"/>
    <property type="project" value="UniProtKB-ARBA"/>
</dbReference>
<dbReference type="SUPFAM" id="SSF50916">
    <property type="entry name" value="Rap30/74 interaction domains"/>
    <property type="match status" value="1"/>
</dbReference>
<dbReference type="InterPro" id="IPR040504">
    <property type="entry name" value="TFIIF_beta_N"/>
</dbReference>
<comment type="similarity">
    <text evidence="2 9">Belongs to the TFIIF beta subunit family.</text>
</comment>
<dbReference type="InterPro" id="IPR011039">
    <property type="entry name" value="TFIIF_interaction"/>
</dbReference>
<dbReference type="PANTHER" id="PTHR10445:SF0">
    <property type="entry name" value="GENERAL TRANSCRIPTION FACTOR IIF SUBUNIT 2"/>
    <property type="match status" value="1"/>
</dbReference>
<dbReference type="InterPro" id="IPR036388">
    <property type="entry name" value="WH-like_DNA-bd_sf"/>
</dbReference>
<dbReference type="Proteomes" id="UP000242638">
    <property type="component" value="Unassembled WGS sequence"/>
</dbReference>
<sequence length="262" mass="30147">MSGKKEVNLSGLRQNKGVWLVKVPKYLSQQWEKVTEKGEVGKISIEKYVCFTLNEELAAMTAAGEKEESLQAPREYPFTMHTVGAQTMAIFSQTDADAECEISGLFVPFIFSLEGTVVHRAECRPVVSDSYMKLKRLQVESVKPQRLVQQLDRAVATVFRPVANHDFNLEYEKKKKSDGKMVRADRQLVLDLLFSAFEKHQYYSFKDLVDITKQPVTYLKEIMREIGVCNRKGAHKSTWELKPEYRHYQPSEEEEQKSPNSI</sequence>
<evidence type="ECO:0000256" key="1">
    <source>
        <dbReference type="ARBA" id="ARBA00004123"/>
    </source>
</evidence>
<evidence type="ECO:0000256" key="8">
    <source>
        <dbReference type="ARBA" id="ARBA00033388"/>
    </source>
</evidence>
<dbReference type="PANTHER" id="PTHR10445">
    <property type="entry name" value="GENERAL TRANSCRIPTION FACTOR IIF SUBUNIT 2"/>
    <property type="match status" value="1"/>
</dbReference>
<evidence type="ECO:0000259" key="11">
    <source>
        <dbReference type="Pfam" id="PF17683"/>
    </source>
</evidence>
<dbReference type="PIRSF" id="PIRSF015849">
    <property type="entry name" value="TFIIF-beta"/>
    <property type="match status" value="1"/>
</dbReference>
<dbReference type="Gene3D" id="1.10.10.10">
    <property type="entry name" value="Winged helix-like DNA-binding domain superfamily/Winged helix DNA-binding domain"/>
    <property type="match status" value="1"/>
</dbReference>
<comment type="function">
    <text evidence="9">TFIIF is a general transcription initiation factor that binds to RNA polymerase II and helps to recruit it to the initiation complex in collaboration with TFIIB.</text>
</comment>
<evidence type="ECO:0000256" key="6">
    <source>
        <dbReference type="ARBA" id="ARBA00023163"/>
    </source>
</evidence>
<dbReference type="GO" id="GO:0005674">
    <property type="term" value="C:transcription factor TFIIF complex"/>
    <property type="evidence" value="ECO:0007669"/>
    <property type="project" value="InterPro"/>
</dbReference>
<dbReference type="CDD" id="cd07980">
    <property type="entry name" value="TFIIF_beta"/>
    <property type="match status" value="1"/>
</dbReference>
<evidence type="ECO:0000256" key="5">
    <source>
        <dbReference type="ARBA" id="ARBA00023125"/>
    </source>
</evidence>
<reference evidence="13" key="1">
    <citation type="submission" date="2013-11" db="EMBL/GenBank/DDBJ databases">
        <title>The genomic landscape of the Guanapo guppy.</title>
        <authorList>
            <person name="Kuenstner A."/>
            <person name="Dreyer C."/>
        </authorList>
    </citation>
    <scope>NUCLEOTIDE SEQUENCE</scope>
    <source>
        <strain evidence="13">Guanapo</strain>
    </source>
</reference>
<dbReference type="InterPro" id="IPR040450">
    <property type="entry name" value="TFIIF_beta_HTH"/>
</dbReference>
<feature type="domain" description="TFIIF beta subunit HTH" evidence="10">
    <location>
        <begin position="182"/>
        <end position="246"/>
    </location>
</feature>
<feature type="domain" description="TFIIF beta subunit N-terminal" evidence="11">
    <location>
        <begin position="15"/>
        <end position="98"/>
    </location>
</feature>
<reference evidence="12" key="3">
    <citation type="submission" date="2025-09" db="UniProtKB">
        <authorList>
            <consortium name="Ensembl"/>
        </authorList>
    </citation>
    <scope>IDENTIFICATION</scope>
    <source>
        <strain evidence="12">Guanapo</strain>
    </source>
</reference>
<dbReference type="GO" id="GO:0003677">
    <property type="term" value="F:DNA binding"/>
    <property type="evidence" value="ECO:0007669"/>
    <property type="project" value="UniProtKB-UniRule"/>
</dbReference>
<comment type="subcellular location">
    <subcellularLocation>
        <location evidence="1 9">Nucleus</location>
    </subcellularLocation>
</comment>
<dbReference type="InterPro" id="IPR003196">
    <property type="entry name" value="TFIIF_beta"/>
</dbReference>
<keyword evidence="4 9" id="KW-0805">Transcription regulation</keyword>
<protein>
    <recommendedName>
        <fullName evidence="3 9">General transcription factor IIF subunit 2</fullName>
    </recommendedName>
    <alternativeName>
        <fullName evidence="8 9">Transcription initiation factor IIF subunit beta</fullName>
    </alternativeName>
</protein>
<evidence type="ECO:0000256" key="4">
    <source>
        <dbReference type="ARBA" id="ARBA00023015"/>
    </source>
</evidence>
<name>A0A3P9PFR0_POERE</name>
<dbReference type="FunFam" id="1.10.10.10:FF:000035">
    <property type="entry name" value="General transcription factor IIF subunit 2"/>
    <property type="match status" value="1"/>
</dbReference>
<organism evidence="12 13">
    <name type="scientific">Poecilia reticulata</name>
    <name type="common">Guppy</name>
    <name type="synonym">Acanthophacelus reticulatus</name>
    <dbReference type="NCBI Taxonomy" id="8081"/>
    <lineage>
        <taxon>Eukaryota</taxon>
        <taxon>Metazoa</taxon>
        <taxon>Chordata</taxon>
        <taxon>Craniata</taxon>
        <taxon>Vertebrata</taxon>
        <taxon>Euteleostomi</taxon>
        <taxon>Actinopterygii</taxon>
        <taxon>Neopterygii</taxon>
        <taxon>Teleostei</taxon>
        <taxon>Neoteleostei</taxon>
        <taxon>Acanthomorphata</taxon>
        <taxon>Ovalentaria</taxon>
        <taxon>Atherinomorphae</taxon>
        <taxon>Cyprinodontiformes</taxon>
        <taxon>Poeciliidae</taxon>
        <taxon>Poeciliinae</taxon>
        <taxon>Poecilia</taxon>
    </lineage>
</organism>
<evidence type="ECO:0000256" key="3">
    <source>
        <dbReference type="ARBA" id="ARBA00020815"/>
    </source>
</evidence>
<dbReference type="GeneTree" id="ENSGT00390000016051"/>
<evidence type="ECO:0000256" key="9">
    <source>
        <dbReference type="PIRNR" id="PIRNR015849"/>
    </source>
</evidence>
<dbReference type="AlphaFoldDB" id="A0A3P9PFR0"/>
<dbReference type="Pfam" id="PF02270">
    <property type="entry name" value="TFIIF_beta"/>
    <property type="match status" value="1"/>
</dbReference>
<dbReference type="Ensembl" id="ENSPRET00000020820.1">
    <property type="protein sequence ID" value="ENSPREP00000020605.1"/>
    <property type="gene ID" value="ENSPREG00000013804.1"/>
</dbReference>
<keyword evidence="6 9" id="KW-0804">Transcription</keyword>
<dbReference type="GO" id="GO:0006367">
    <property type="term" value="P:transcription initiation at RNA polymerase II promoter"/>
    <property type="evidence" value="ECO:0007669"/>
    <property type="project" value="UniProtKB-UniRule"/>
</dbReference>
<keyword evidence="13" id="KW-1185">Reference proteome</keyword>
<evidence type="ECO:0000313" key="12">
    <source>
        <dbReference type="Ensembl" id="ENSPREP00000020605.1"/>
    </source>
</evidence>
<dbReference type="Bgee" id="ENSPREG00000013804">
    <property type="expression patterns" value="Expressed in caudal fin"/>
</dbReference>
<keyword evidence="7 9" id="KW-0539">Nucleus</keyword>
<dbReference type="SUPFAM" id="SSF46785">
    <property type="entry name" value="Winged helix' DNA-binding domain"/>
    <property type="match status" value="1"/>
</dbReference>
<dbReference type="InterPro" id="IPR036390">
    <property type="entry name" value="WH_DNA-bd_sf"/>
</dbReference>